<name>A0A5B1CL61_9BACT</name>
<protein>
    <recommendedName>
        <fullName evidence="4">HTTM domain-containing protein</fullName>
    </recommendedName>
</protein>
<dbReference type="Proteomes" id="UP000322699">
    <property type="component" value="Unassembled WGS sequence"/>
</dbReference>
<dbReference type="RefSeq" id="WP_068258074.1">
    <property type="nucleotide sequence ID" value="NZ_LWSK01000002.1"/>
</dbReference>
<feature type="transmembrane region" description="Helical" evidence="1">
    <location>
        <begin position="59"/>
        <end position="78"/>
    </location>
</feature>
<keyword evidence="1" id="KW-1133">Transmembrane helix</keyword>
<sequence length="261" mass="29870">MIASPKLSRRVDLAYRIVQVCLLLSLVWKYEFFYQSIQVYGYITIDDVFFPRILRSDSVLVGSFAAVVISSLLCILIRNRVVRNLGSFVSLFGLTVLCLHQGSYNDATFTTGWWTSLWSWWFVSRMNCDDAEVLLRKGAFLARCMISMILLAGAVGKWTPEYWSGEVLHDIYFVDRNFWTFNWLRDRYDAEALREIATTYSRFIIITETIFGLTLWMLPARIAAILAIILLTSIALFSNFLLFSVLLSLIGLAAVGLFAKT</sequence>
<keyword evidence="1" id="KW-0472">Membrane</keyword>
<evidence type="ECO:0000313" key="2">
    <source>
        <dbReference type="EMBL" id="KAA1260499.1"/>
    </source>
</evidence>
<accession>A0A5B1CL61</accession>
<evidence type="ECO:0000256" key="1">
    <source>
        <dbReference type="SAM" id="Phobius"/>
    </source>
</evidence>
<dbReference type="EMBL" id="VRLW01000001">
    <property type="protein sequence ID" value="KAA1260499.1"/>
    <property type="molecule type" value="Genomic_DNA"/>
</dbReference>
<gene>
    <name evidence="2" type="ORF">LF1_30390</name>
</gene>
<reference evidence="2 3" key="1">
    <citation type="submission" date="2019-08" db="EMBL/GenBank/DDBJ databases">
        <title>Deep-cultivation of Planctomycetes and their phenomic and genomic characterization uncovers novel biology.</title>
        <authorList>
            <person name="Wiegand S."/>
            <person name="Jogler M."/>
            <person name="Boedeker C."/>
            <person name="Pinto D."/>
            <person name="Vollmers J."/>
            <person name="Rivas-Marin E."/>
            <person name="Kohn T."/>
            <person name="Peeters S.H."/>
            <person name="Heuer A."/>
            <person name="Rast P."/>
            <person name="Oberbeckmann S."/>
            <person name="Bunk B."/>
            <person name="Jeske O."/>
            <person name="Meyerdierks A."/>
            <person name="Storesund J.E."/>
            <person name="Kallscheuer N."/>
            <person name="Luecker S."/>
            <person name="Lage O.M."/>
            <person name="Pohl T."/>
            <person name="Merkel B.J."/>
            <person name="Hornburger P."/>
            <person name="Mueller R.-W."/>
            <person name="Bruemmer F."/>
            <person name="Labrenz M."/>
            <person name="Spormann A.M."/>
            <person name="Op Den Camp H."/>
            <person name="Overmann J."/>
            <person name="Amann R."/>
            <person name="Jetten M.S.M."/>
            <person name="Mascher T."/>
            <person name="Medema M.H."/>
            <person name="Devos D.P."/>
            <person name="Kaster A.-K."/>
            <person name="Ovreas L."/>
            <person name="Rohde M."/>
            <person name="Galperin M.Y."/>
            <person name="Jogler C."/>
        </authorList>
    </citation>
    <scope>NUCLEOTIDE SEQUENCE [LARGE SCALE GENOMIC DNA]</scope>
    <source>
        <strain evidence="2 3">LF1</strain>
    </source>
</reference>
<evidence type="ECO:0008006" key="4">
    <source>
        <dbReference type="Google" id="ProtNLM"/>
    </source>
</evidence>
<comment type="caution">
    <text evidence="2">The sequence shown here is derived from an EMBL/GenBank/DDBJ whole genome shotgun (WGS) entry which is preliminary data.</text>
</comment>
<keyword evidence="3" id="KW-1185">Reference proteome</keyword>
<dbReference type="AlphaFoldDB" id="A0A5B1CL61"/>
<evidence type="ECO:0000313" key="3">
    <source>
        <dbReference type="Proteomes" id="UP000322699"/>
    </source>
</evidence>
<keyword evidence="1" id="KW-0812">Transmembrane</keyword>
<proteinExistence type="predicted"/>
<feature type="transmembrane region" description="Helical" evidence="1">
    <location>
        <begin position="240"/>
        <end position="259"/>
    </location>
</feature>
<organism evidence="2 3">
    <name type="scientific">Rubripirellula obstinata</name>
    <dbReference type="NCBI Taxonomy" id="406547"/>
    <lineage>
        <taxon>Bacteria</taxon>
        <taxon>Pseudomonadati</taxon>
        <taxon>Planctomycetota</taxon>
        <taxon>Planctomycetia</taxon>
        <taxon>Pirellulales</taxon>
        <taxon>Pirellulaceae</taxon>
        <taxon>Rubripirellula</taxon>
    </lineage>
</organism>
<feature type="transmembrane region" description="Helical" evidence="1">
    <location>
        <begin position="210"/>
        <end position="234"/>
    </location>
</feature>
<dbReference type="OrthoDB" id="274943at2"/>